<evidence type="ECO:0000313" key="21">
    <source>
        <dbReference type="Proteomes" id="UP000049023"/>
    </source>
</evidence>
<evidence type="ECO:0000313" key="18">
    <source>
        <dbReference type="Proteomes" id="UP000048289"/>
    </source>
</evidence>
<dbReference type="Proteomes" id="UP000046947">
    <property type="component" value="Unassembled WGS sequence"/>
</dbReference>
<evidence type="ECO:0000313" key="10">
    <source>
        <dbReference type="EMBL" id="COX10944.1"/>
    </source>
</evidence>
<proteinExistence type="predicted"/>
<evidence type="ECO:0000313" key="1">
    <source>
        <dbReference type="EMBL" id="CFE39242.1"/>
    </source>
</evidence>
<evidence type="ECO:0000313" key="13">
    <source>
        <dbReference type="Proteomes" id="UP000039021"/>
    </source>
</evidence>
<dbReference type="Proteomes" id="UP000048948">
    <property type="component" value="Unassembled WGS sequence"/>
</dbReference>
<dbReference type="Proteomes" id="UP000044938">
    <property type="component" value="Unassembled WGS sequence"/>
</dbReference>
<dbReference type="EMBL" id="CSAJ01000316">
    <property type="protein sequence ID" value="COW35919.1"/>
    <property type="molecule type" value="Genomic_DNA"/>
</dbReference>
<dbReference type="Proteomes" id="UP000048600">
    <property type="component" value="Unassembled WGS sequence"/>
</dbReference>
<evidence type="ECO:0000313" key="5">
    <source>
        <dbReference type="EMBL" id="CKT11889.1"/>
    </source>
</evidence>
<evidence type="ECO:0000313" key="20">
    <source>
        <dbReference type="Proteomes" id="UP000048948"/>
    </source>
</evidence>
<evidence type="ECO:0000313" key="3">
    <source>
        <dbReference type="EMBL" id="CKR64219.1"/>
    </source>
</evidence>
<gene>
    <name evidence="6" type="ORF">ERS007661_02995</name>
    <name evidence="7" type="ORF">ERS007679_01558</name>
    <name evidence="1" type="ORF">ERS007681_01620</name>
    <name evidence="2" type="ORF">ERS007688_02525</name>
    <name evidence="10" type="ORF">ERS007703_04775</name>
    <name evidence="9" type="ORF">ERS007720_02452</name>
    <name evidence="11" type="ORF">ERS007739_02414</name>
    <name evidence="8" type="ORF">ERS007741_02045</name>
    <name evidence="3" type="ORF">ERS027646_00290</name>
    <name evidence="4" type="ORF">ERS027659_03527</name>
    <name evidence="5" type="ORF">ERS027661_03954</name>
</gene>
<evidence type="ECO:0000313" key="19">
    <source>
        <dbReference type="Proteomes" id="UP000048600"/>
    </source>
</evidence>
<dbReference type="Proteomes" id="UP000039021">
    <property type="component" value="Unassembled WGS sequence"/>
</dbReference>
<evidence type="ECO:0000313" key="22">
    <source>
        <dbReference type="Proteomes" id="UP000050164"/>
    </source>
</evidence>
<evidence type="ECO:0000313" key="2">
    <source>
        <dbReference type="EMBL" id="CFE56355.1"/>
    </source>
</evidence>
<evidence type="ECO:0000313" key="9">
    <source>
        <dbReference type="EMBL" id="COW35919.1"/>
    </source>
</evidence>
<name>A0A0E8BF57_MYCTX</name>
<dbReference type="EMBL" id="CQQC01001197">
    <property type="protein sequence ID" value="CNV73024.1"/>
    <property type="molecule type" value="Genomic_DNA"/>
</dbReference>
<protein>
    <submittedName>
        <fullName evidence="4">Conserved exported protein of uncharacterized function</fullName>
    </submittedName>
</protein>
<evidence type="ECO:0000313" key="17">
    <source>
        <dbReference type="Proteomes" id="UP000046947"/>
    </source>
</evidence>
<evidence type="ECO:0000313" key="16">
    <source>
        <dbReference type="Proteomes" id="UP000045842"/>
    </source>
</evidence>
<dbReference type="EMBL" id="CHKL01000209">
    <property type="protein sequence ID" value="COW27687.1"/>
    <property type="molecule type" value="Genomic_DNA"/>
</dbReference>
<evidence type="ECO:0000313" key="14">
    <source>
        <dbReference type="Proteomes" id="UP000039217"/>
    </source>
</evidence>
<dbReference type="Proteomes" id="UP000048289">
    <property type="component" value="Unassembled WGS sequence"/>
</dbReference>
<reference evidence="11" key="3">
    <citation type="submission" date="2015-03" db="EMBL/GenBank/DDBJ databases">
        <authorList>
            <consortium name="Pathogen Informatics"/>
            <person name="Murphy D."/>
        </authorList>
    </citation>
    <scope>NUCLEOTIDE SEQUENCE</scope>
    <source>
        <strain evidence="11">N09902308</strain>
    </source>
</reference>
<dbReference type="EMBL" id="CNGE01000026">
    <property type="protein sequence ID" value="CKR64219.1"/>
    <property type="molecule type" value="Genomic_DNA"/>
</dbReference>
<dbReference type="Proteomes" id="UP000038802">
    <property type="component" value="Unassembled WGS sequence"/>
</dbReference>
<evidence type="ECO:0000313" key="6">
    <source>
        <dbReference type="EMBL" id="CNV73024.1"/>
    </source>
</evidence>
<dbReference type="PATRIC" id="fig|1773.211.peg.1044"/>
<organism evidence="4 22">
    <name type="scientific">Mycobacterium tuberculosis</name>
    <dbReference type="NCBI Taxonomy" id="1773"/>
    <lineage>
        <taxon>Bacteria</taxon>
        <taxon>Bacillati</taxon>
        <taxon>Actinomycetota</taxon>
        <taxon>Actinomycetes</taxon>
        <taxon>Mycobacteriales</taxon>
        <taxon>Mycobacteriaceae</taxon>
        <taxon>Mycobacterium</taxon>
        <taxon>Mycobacterium tuberculosis complex</taxon>
    </lineage>
</organism>
<dbReference type="EMBL" id="CSBK01001100">
    <property type="protein sequence ID" value="COY30947.1"/>
    <property type="molecule type" value="Genomic_DNA"/>
</dbReference>
<dbReference type="STRING" id="115862.BBG46_13820"/>
<dbReference type="Proteomes" id="UP000049023">
    <property type="component" value="Unassembled WGS sequence"/>
</dbReference>
<evidence type="ECO:0000313" key="4">
    <source>
        <dbReference type="EMBL" id="CKS75832.1"/>
    </source>
</evidence>
<evidence type="ECO:0000313" key="11">
    <source>
        <dbReference type="EMBL" id="COY30947.1"/>
    </source>
</evidence>
<evidence type="ECO:0000313" key="12">
    <source>
        <dbReference type="Proteomes" id="UP000038802"/>
    </source>
</evidence>
<dbReference type="Proteomes" id="UP000050164">
    <property type="component" value="Unassembled WGS sequence"/>
</dbReference>
<dbReference type="EMBL" id="CSAD01000171">
    <property type="protein sequence ID" value="COV30604.1"/>
    <property type="molecule type" value="Genomic_DNA"/>
</dbReference>
<dbReference type="EMBL" id="CSAE01000936">
    <property type="protein sequence ID" value="COX10944.1"/>
    <property type="molecule type" value="Genomic_DNA"/>
</dbReference>
<dbReference type="AlphaFoldDB" id="A0A0E8BF57"/>
<dbReference type="EMBL" id="CNFU01001168">
    <property type="protein sequence ID" value="CKT11889.1"/>
    <property type="molecule type" value="Genomic_DNA"/>
</dbReference>
<dbReference type="EMBL" id="CFOE01000170">
    <property type="protein sequence ID" value="CFE39242.1"/>
    <property type="molecule type" value="Genomic_DNA"/>
</dbReference>
<evidence type="ECO:0000313" key="15">
    <source>
        <dbReference type="Proteomes" id="UP000044938"/>
    </source>
</evidence>
<dbReference type="EMBL" id="CNFT01001037">
    <property type="protein sequence ID" value="CKS75832.1"/>
    <property type="molecule type" value="Genomic_DNA"/>
</dbReference>
<evidence type="ECO:0000313" key="8">
    <source>
        <dbReference type="EMBL" id="COW27687.1"/>
    </source>
</evidence>
<sequence>MVGNAAAAFAALIVDPMLARSEAAIVNASGTAITNDICDLLDRTTRMVAADHRALGSNKSYPASQTAEAIWPPARTLRYDRQSPWLATGFDRRMSQTVTGVGVQNCAVSKRRCSAVDHSSRTPYRR</sequence>
<reference evidence="10" key="1">
    <citation type="submission" date="2015-03" db="EMBL/GenBank/DDBJ databases">
        <authorList>
            <person name="Murphy D."/>
        </authorList>
    </citation>
    <scope>NUCLEOTIDE SEQUENCE [LARGE SCALE GENOMIC DNA]</scope>
    <source>
        <strain evidence="10">K00500041</strain>
    </source>
</reference>
<accession>A0A0E8BF57</accession>
<evidence type="ECO:0000313" key="7">
    <source>
        <dbReference type="EMBL" id="COV30604.1"/>
    </source>
</evidence>
<dbReference type="Proteomes" id="UP000045842">
    <property type="component" value="Unassembled WGS sequence"/>
</dbReference>
<dbReference type="EMBL" id="CFOH01000428">
    <property type="protein sequence ID" value="CFE56355.1"/>
    <property type="molecule type" value="Genomic_DNA"/>
</dbReference>
<reference evidence="12 13" key="2">
    <citation type="submission" date="2015-03" db="EMBL/GenBank/DDBJ databases">
        <authorList>
            <consortium name="Pathogen Informatics"/>
        </authorList>
    </citation>
    <scope>NUCLEOTIDE SEQUENCE [LARGE SCALE GENOMIC DNA]</scope>
    <source>
        <strain evidence="3 20">Bir 172</strain>
        <strain evidence="4 22">Bir 185</strain>
        <strain evidence="5 21">Bir 187</strain>
        <strain evidence="6 14">D00501624</strain>
        <strain evidence="7 16">G09801536</strain>
        <strain evidence="1 18">G09901357</strain>
        <strain evidence="2 17">H09601792</strain>
        <strain evidence="12">K00500041</strain>
        <strain evidence="9 15">M09401471</strain>
        <strain evidence="13">N09902308</strain>
        <strain evidence="8 19">P00601463</strain>
    </source>
</reference>
<dbReference type="Proteomes" id="UP000039217">
    <property type="component" value="Unassembled WGS sequence"/>
</dbReference>